<evidence type="ECO:0000256" key="5">
    <source>
        <dbReference type="ARBA" id="ARBA00023002"/>
    </source>
</evidence>
<evidence type="ECO:0000256" key="4">
    <source>
        <dbReference type="ARBA" id="ARBA00022857"/>
    </source>
</evidence>
<dbReference type="InterPro" id="IPR000965">
    <property type="entry name" value="GPR_dom"/>
</dbReference>
<keyword evidence="3 7" id="KW-0641">Proline biosynthesis</keyword>
<dbReference type="InterPro" id="IPR016161">
    <property type="entry name" value="Ald_DH/histidinol_DH"/>
</dbReference>
<comment type="catalytic activity">
    <reaction evidence="6 7">
        <text>L-glutamate 5-semialdehyde + phosphate + NADP(+) = L-glutamyl 5-phosphate + NADPH + H(+)</text>
        <dbReference type="Rhea" id="RHEA:19541"/>
        <dbReference type="ChEBI" id="CHEBI:15378"/>
        <dbReference type="ChEBI" id="CHEBI:43474"/>
        <dbReference type="ChEBI" id="CHEBI:57783"/>
        <dbReference type="ChEBI" id="CHEBI:58066"/>
        <dbReference type="ChEBI" id="CHEBI:58274"/>
        <dbReference type="ChEBI" id="CHEBI:58349"/>
        <dbReference type="EC" id="1.2.1.41"/>
    </reaction>
</comment>
<evidence type="ECO:0000313" key="10">
    <source>
        <dbReference type="Proteomes" id="UP000182569"/>
    </source>
</evidence>
<dbReference type="Proteomes" id="UP000182569">
    <property type="component" value="Chromosome"/>
</dbReference>
<dbReference type="EMBL" id="CP015756">
    <property type="protein sequence ID" value="APC39494.1"/>
    <property type="molecule type" value="Genomic_DNA"/>
</dbReference>
<dbReference type="GO" id="GO:0004350">
    <property type="term" value="F:glutamate-5-semialdehyde dehydrogenase activity"/>
    <property type="evidence" value="ECO:0007669"/>
    <property type="project" value="UniProtKB-UniRule"/>
</dbReference>
<comment type="subcellular location">
    <subcellularLocation>
        <location evidence="7">Cytoplasm</location>
    </subcellularLocation>
</comment>
<accession>A0A1J0GF14</accession>
<dbReference type="RefSeq" id="WP_071611787.1">
    <property type="nucleotide sequence ID" value="NZ_CP015756.1"/>
</dbReference>
<dbReference type="Gene3D" id="3.40.309.10">
    <property type="entry name" value="Aldehyde Dehydrogenase, Chain A, domain 2"/>
    <property type="match status" value="1"/>
</dbReference>
<comment type="pathway">
    <text evidence="1 7">Amino-acid biosynthesis; L-proline biosynthesis; L-glutamate 5-semialdehyde from L-glutamate: step 2/2.</text>
</comment>
<dbReference type="STRING" id="1552.A7L45_05155"/>
<dbReference type="InterPro" id="IPR016162">
    <property type="entry name" value="Ald_DH_N"/>
</dbReference>
<dbReference type="GO" id="GO:0055129">
    <property type="term" value="P:L-proline biosynthetic process"/>
    <property type="evidence" value="ECO:0007669"/>
    <property type="project" value="UniProtKB-UniRule"/>
</dbReference>
<dbReference type="Gene3D" id="3.40.605.10">
    <property type="entry name" value="Aldehyde Dehydrogenase, Chain A, domain 1"/>
    <property type="match status" value="1"/>
</dbReference>
<keyword evidence="4 7" id="KW-0521">NADP</keyword>
<dbReference type="PIRSF" id="PIRSF000151">
    <property type="entry name" value="GPR"/>
    <property type="match status" value="1"/>
</dbReference>
<keyword evidence="2 7" id="KW-0028">Amino-acid biosynthesis</keyword>
<dbReference type="PANTHER" id="PTHR11063:SF8">
    <property type="entry name" value="DELTA-1-PYRROLINE-5-CARBOXYLATE SYNTHASE"/>
    <property type="match status" value="1"/>
</dbReference>
<proteinExistence type="inferred from homology"/>
<evidence type="ECO:0000256" key="7">
    <source>
        <dbReference type="HAMAP-Rule" id="MF_00412"/>
    </source>
</evidence>
<feature type="domain" description="Aldehyde dehydrogenase" evidence="8">
    <location>
        <begin position="12"/>
        <end position="283"/>
    </location>
</feature>
<dbReference type="InterPro" id="IPR016163">
    <property type="entry name" value="Ald_DH_C"/>
</dbReference>
<organism evidence="9 10">
    <name type="scientific">Clostridium estertheticum subsp. estertheticum</name>
    <dbReference type="NCBI Taxonomy" id="1552"/>
    <lineage>
        <taxon>Bacteria</taxon>
        <taxon>Bacillati</taxon>
        <taxon>Bacillota</taxon>
        <taxon>Clostridia</taxon>
        <taxon>Eubacteriales</taxon>
        <taxon>Clostridiaceae</taxon>
        <taxon>Clostridium</taxon>
    </lineage>
</organism>
<dbReference type="FunFam" id="3.40.309.10:FF:000006">
    <property type="entry name" value="Gamma-glutamyl phosphate reductase"/>
    <property type="match status" value="1"/>
</dbReference>
<evidence type="ECO:0000256" key="2">
    <source>
        <dbReference type="ARBA" id="ARBA00022605"/>
    </source>
</evidence>
<dbReference type="OrthoDB" id="9809970at2"/>
<sequence length="418" mass="45999">MDFDNYIINIGRNAKAASRIMVTVSTTMKNNALLHMAESLIDNKETIIKANNKDMESGKKNNLSTAMLDRLMINQERIEKMAEGLRNVSTLPDPIGEGVKRWKRPNDLDISMVRVPLGVIGMIYESRPNVTVDAAALCIKAGNSIILRGGSEAINTNMALAKVIIKATTTVGLPYGCIQLIEMVDRELVNKLVKLNDYVDVIIPRGGKGLKKAIIANATVPVIETGSGICHIYVDSDADLKMAEEIIVNAKTQRPGVCNAVETVLVHKDIAREFLPKLSKRLCGLGVEIRICEKGLEIIEDSKVAVEEDWATEYLDLILSIKVVSTIEDAIDHIFKYGTKHSEAIITNNYTNSQKFLREVDASCVYVNASTRFTDGAEFGFGAEIGISNQKLHARGPMGLEQLTTTKYLIYGDGQVRK</sequence>
<dbReference type="GO" id="GO:0005737">
    <property type="term" value="C:cytoplasm"/>
    <property type="evidence" value="ECO:0007669"/>
    <property type="project" value="UniProtKB-SubCell"/>
</dbReference>
<gene>
    <name evidence="7" type="primary">proA</name>
    <name evidence="9" type="ORF">A7L45_05155</name>
</gene>
<keyword evidence="7" id="KW-0963">Cytoplasm</keyword>
<evidence type="ECO:0000256" key="3">
    <source>
        <dbReference type="ARBA" id="ARBA00022650"/>
    </source>
</evidence>
<dbReference type="EC" id="1.2.1.41" evidence="7"/>
<dbReference type="HAMAP" id="MF_00412">
    <property type="entry name" value="ProA"/>
    <property type="match status" value="1"/>
</dbReference>
<evidence type="ECO:0000313" key="9">
    <source>
        <dbReference type="EMBL" id="APC39494.1"/>
    </source>
</evidence>
<dbReference type="KEGG" id="ceu:A7L45_05155"/>
<name>A0A1J0GF14_9CLOT</name>
<evidence type="ECO:0000256" key="6">
    <source>
        <dbReference type="ARBA" id="ARBA00049024"/>
    </source>
</evidence>
<dbReference type="CDD" id="cd07079">
    <property type="entry name" value="ALDH_F18-19_ProA-GPR"/>
    <property type="match status" value="1"/>
</dbReference>
<dbReference type="UniPathway" id="UPA00098">
    <property type="reaction ID" value="UER00360"/>
</dbReference>
<dbReference type="NCBIfam" id="NF001221">
    <property type="entry name" value="PRK00197.1"/>
    <property type="match status" value="1"/>
</dbReference>
<keyword evidence="10" id="KW-1185">Reference proteome</keyword>
<dbReference type="SUPFAM" id="SSF53720">
    <property type="entry name" value="ALDH-like"/>
    <property type="match status" value="1"/>
</dbReference>
<dbReference type="GO" id="GO:0050661">
    <property type="term" value="F:NADP binding"/>
    <property type="evidence" value="ECO:0007669"/>
    <property type="project" value="InterPro"/>
</dbReference>
<protein>
    <recommendedName>
        <fullName evidence="7">Gamma-glutamyl phosphate reductase</fullName>
        <shortName evidence="7">GPR</shortName>
        <ecNumber evidence="7">1.2.1.41</ecNumber>
    </recommendedName>
    <alternativeName>
        <fullName evidence="7">Glutamate-5-semialdehyde dehydrogenase</fullName>
    </alternativeName>
    <alternativeName>
        <fullName evidence="7">Glutamyl-gamma-semialdehyde dehydrogenase</fullName>
        <shortName evidence="7">GSA dehydrogenase</shortName>
    </alternativeName>
</protein>
<dbReference type="InterPro" id="IPR015590">
    <property type="entry name" value="Aldehyde_DH_dom"/>
</dbReference>
<dbReference type="InterPro" id="IPR020593">
    <property type="entry name" value="G-glutamylP_reductase_CS"/>
</dbReference>
<dbReference type="AlphaFoldDB" id="A0A1J0GF14"/>
<reference evidence="10" key="1">
    <citation type="journal article" date="2016" name="Front. Microbiol.">
        <title>Complete Genome Sequence of Clostridium estertheticum DSM 8809, a Microbe Identified in Spoiled Vacuum Packed Beef.</title>
        <authorList>
            <person name="Yu Z."/>
            <person name="Gunn L."/>
            <person name="Brennan E."/>
            <person name="Reid R."/>
            <person name="Wall P.G."/>
            <person name="Gaora O.P."/>
            <person name="Hurley D."/>
            <person name="Bolton D."/>
            <person name="Fanning S."/>
        </authorList>
    </citation>
    <scope>NUCLEOTIDE SEQUENCE [LARGE SCALE GENOMIC DNA]</scope>
    <source>
        <strain evidence="10">DSM 8809</strain>
    </source>
</reference>
<dbReference type="PANTHER" id="PTHR11063">
    <property type="entry name" value="GLUTAMATE SEMIALDEHYDE DEHYDROGENASE"/>
    <property type="match status" value="1"/>
</dbReference>
<comment type="similarity">
    <text evidence="7">Belongs to the gamma-glutamyl phosphate reductase family.</text>
</comment>
<dbReference type="InterPro" id="IPR012134">
    <property type="entry name" value="Glu-5-SA_DH"/>
</dbReference>
<evidence type="ECO:0000256" key="1">
    <source>
        <dbReference type="ARBA" id="ARBA00004985"/>
    </source>
</evidence>
<keyword evidence="5 7" id="KW-0560">Oxidoreductase</keyword>
<dbReference type="PROSITE" id="PS01223">
    <property type="entry name" value="PROA"/>
    <property type="match status" value="1"/>
</dbReference>
<evidence type="ECO:0000259" key="8">
    <source>
        <dbReference type="Pfam" id="PF00171"/>
    </source>
</evidence>
<comment type="function">
    <text evidence="7">Catalyzes the NADPH-dependent reduction of L-glutamate 5-phosphate into L-glutamate 5-semialdehyde and phosphate. The product spontaneously undergoes cyclization to form 1-pyrroline-5-carboxylate.</text>
</comment>
<dbReference type="NCBIfam" id="TIGR00407">
    <property type="entry name" value="proA"/>
    <property type="match status" value="1"/>
</dbReference>
<dbReference type="Pfam" id="PF00171">
    <property type="entry name" value="Aldedh"/>
    <property type="match status" value="1"/>
</dbReference>